<name>A0A8J7KLA6_9ACTN</name>
<feature type="transmembrane region" description="Helical" evidence="1">
    <location>
        <begin position="25"/>
        <end position="46"/>
    </location>
</feature>
<evidence type="ECO:0000313" key="2">
    <source>
        <dbReference type="EMBL" id="MBG6137736.1"/>
    </source>
</evidence>
<keyword evidence="1" id="KW-1133">Transmembrane helix</keyword>
<protein>
    <submittedName>
        <fullName evidence="2">Uncharacterized protein</fullName>
    </submittedName>
</protein>
<organism evidence="2 3">
    <name type="scientific">Longispora fulva</name>
    <dbReference type="NCBI Taxonomy" id="619741"/>
    <lineage>
        <taxon>Bacteria</taxon>
        <taxon>Bacillati</taxon>
        <taxon>Actinomycetota</taxon>
        <taxon>Actinomycetes</taxon>
        <taxon>Micromonosporales</taxon>
        <taxon>Micromonosporaceae</taxon>
        <taxon>Longispora</taxon>
    </lineage>
</organism>
<keyword evidence="1" id="KW-0472">Membrane</keyword>
<accession>A0A8J7KLA6</accession>
<evidence type="ECO:0000313" key="3">
    <source>
        <dbReference type="Proteomes" id="UP000622552"/>
    </source>
</evidence>
<dbReference type="AlphaFoldDB" id="A0A8J7KLA6"/>
<keyword evidence="3" id="KW-1185">Reference proteome</keyword>
<dbReference type="Proteomes" id="UP000622552">
    <property type="component" value="Unassembled WGS sequence"/>
</dbReference>
<proteinExistence type="predicted"/>
<keyword evidence="1" id="KW-0812">Transmembrane</keyword>
<gene>
    <name evidence="2" type="ORF">IW245_003930</name>
</gene>
<sequence>MSGPAGPYPPVQYGYTQPRKNSRTVLIACLSVLVLALLVGGGVIAYTTLKGKPTVTATATPSPAPTGWTSMVGGSAPGLEPPAAGGYPSAWSTFGATDRPVAVPSAVDLGFDFKVPAGWKCQLRTDQPADLVLYTCADRFQAEPVEAEIEVQACPPGCTEQMRTDLRAKQPAWGLQWNLSGPNTVRVTSEKVPGPNGTTRYGIVLIRYWSSVPSGPVDRQVVVRLAGPISQANALQKVGHSVWSAVN</sequence>
<comment type="caution">
    <text evidence="2">The sequence shown here is derived from an EMBL/GenBank/DDBJ whole genome shotgun (WGS) entry which is preliminary data.</text>
</comment>
<evidence type="ECO:0000256" key="1">
    <source>
        <dbReference type="SAM" id="Phobius"/>
    </source>
</evidence>
<reference evidence="2" key="1">
    <citation type="submission" date="2020-11" db="EMBL/GenBank/DDBJ databases">
        <title>Sequencing the genomes of 1000 actinobacteria strains.</title>
        <authorList>
            <person name="Klenk H.-P."/>
        </authorList>
    </citation>
    <scope>NUCLEOTIDE SEQUENCE</scope>
    <source>
        <strain evidence="2">DSM 45356</strain>
    </source>
</reference>
<dbReference type="EMBL" id="JADOUF010000001">
    <property type="protein sequence ID" value="MBG6137736.1"/>
    <property type="molecule type" value="Genomic_DNA"/>
</dbReference>